<evidence type="ECO:0000256" key="2">
    <source>
        <dbReference type="ARBA" id="ARBA00022475"/>
    </source>
</evidence>
<dbReference type="GeneID" id="10461351"/>
<dbReference type="RefSeq" id="WP_013719459.1">
    <property type="nucleotide sequence ID" value="NC_015416.1"/>
</dbReference>
<dbReference type="KEGG" id="mcj:MCON_1817"/>
<dbReference type="GO" id="GO:0005886">
    <property type="term" value="C:plasma membrane"/>
    <property type="evidence" value="ECO:0007669"/>
    <property type="project" value="UniProtKB-SubCell"/>
</dbReference>
<dbReference type="EC" id="2.4.1.109" evidence="10"/>
<gene>
    <name evidence="10" type="ordered locus">MCON_1817</name>
</gene>
<feature type="transmembrane region" description="Helical" evidence="8">
    <location>
        <begin position="86"/>
        <end position="105"/>
    </location>
</feature>
<dbReference type="OrthoDB" id="384251at2157"/>
<keyword evidence="11" id="KW-1185">Reference proteome</keyword>
<evidence type="ECO:0000259" key="9">
    <source>
        <dbReference type="Pfam" id="PF13231"/>
    </source>
</evidence>
<reference evidence="10 11" key="1">
    <citation type="journal article" date="2011" name="J. Bacteriol.">
        <title>Complete genome sequence of Methanosaeta concilii, a specialist in aceticlastic methanogenesis.</title>
        <authorList>
            <person name="Barber R.D."/>
            <person name="Zhang L."/>
            <person name="Harnack M."/>
            <person name="Olson M.V."/>
            <person name="Kaul R."/>
            <person name="Ingram-Smith C."/>
            <person name="Smith K.S."/>
        </authorList>
    </citation>
    <scope>NUCLEOTIDE SEQUENCE [LARGE SCALE GENOMIC DNA]</scope>
    <source>
        <strain evidence="11">ATCC 5969 / DSM 3671 / JCM 10134 / NBRC 103675 / OCM 69 / GP-6</strain>
    </source>
</reference>
<dbReference type="HOGENOM" id="CLU_551734_0_0_2"/>
<keyword evidence="3 10" id="KW-0328">Glycosyltransferase</keyword>
<evidence type="ECO:0000256" key="8">
    <source>
        <dbReference type="SAM" id="Phobius"/>
    </source>
</evidence>
<feature type="transmembrane region" description="Helical" evidence="8">
    <location>
        <begin position="136"/>
        <end position="155"/>
    </location>
</feature>
<dbReference type="Proteomes" id="UP000007807">
    <property type="component" value="Chromosome"/>
</dbReference>
<evidence type="ECO:0000256" key="4">
    <source>
        <dbReference type="ARBA" id="ARBA00022679"/>
    </source>
</evidence>
<dbReference type="GO" id="GO:0004169">
    <property type="term" value="F:dolichyl-phosphate-mannose-protein mannosyltransferase activity"/>
    <property type="evidence" value="ECO:0007669"/>
    <property type="project" value="UniProtKB-EC"/>
</dbReference>
<keyword evidence="6 8" id="KW-1133">Transmembrane helix</keyword>
<feature type="transmembrane region" description="Helical" evidence="8">
    <location>
        <begin position="268"/>
        <end position="293"/>
    </location>
</feature>
<feature type="transmembrane region" description="Helical" evidence="8">
    <location>
        <begin position="205"/>
        <end position="225"/>
    </location>
</feature>
<dbReference type="InterPro" id="IPR038731">
    <property type="entry name" value="RgtA/B/C-like"/>
</dbReference>
<evidence type="ECO:0000256" key="3">
    <source>
        <dbReference type="ARBA" id="ARBA00022676"/>
    </source>
</evidence>
<feature type="transmembrane region" description="Helical" evidence="8">
    <location>
        <begin position="333"/>
        <end position="353"/>
    </location>
</feature>
<evidence type="ECO:0000256" key="5">
    <source>
        <dbReference type="ARBA" id="ARBA00022692"/>
    </source>
</evidence>
<feature type="transmembrane region" description="Helical" evidence="8">
    <location>
        <begin position="167"/>
        <end position="193"/>
    </location>
</feature>
<name>F4BVI1_METSG</name>
<proteinExistence type="predicted"/>
<evidence type="ECO:0000313" key="10">
    <source>
        <dbReference type="EMBL" id="AEB68415.1"/>
    </source>
</evidence>
<protein>
    <submittedName>
        <fullName evidence="10">Dolichyl-phosphate-mannose-protein mannosyltransferase, putative</fullName>
        <ecNumber evidence="10">2.4.1.109</ecNumber>
    </submittedName>
</protein>
<keyword evidence="5 8" id="KW-0812">Transmembrane</keyword>
<dbReference type="InParanoid" id="F4BVI1"/>
<feature type="transmembrane region" description="Helical" evidence="8">
    <location>
        <begin position="305"/>
        <end position="327"/>
    </location>
</feature>
<dbReference type="PANTHER" id="PTHR33908">
    <property type="entry name" value="MANNOSYLTRANSFERASE YKCB-RELATED"/>
    <property type="match status" value="1"/>
</dbReference>
<evidence type="ECO:0000256" key="7">
    <source>
        <dbReference type="ARBA" id="ARBA00023136"/>
    </source>
</evidence>
<keyword evidence="4 10" id="KW-0808">Transferase</keyword>
<keyword evidence="7 8" id="KW-0472">Membrane</keyword>
<dbReference type="GO" id="GO:0008610">
    <property type="term" value="P:lipid biosynthetic process"/>
    <property type="evidence" value="ECO:0007669"/>
    <property type="project" value="UniProtKB-ARBA"/>
</dbReference>
<comment type="subcellular location">
    <subcellularLocation>
        <location evidence="1">Cell membrane</location>
        <topology evidence="1">Multi-pass membrane protein</topology>
    </subcellularLocation>
</comment>
<dbReference type="AlphaFoldDB" id="F4BVI1"/>
<feature type="transmembrane region" description="Helical" evidence="8">
    <location>
        <begin position="362"/>
        <end position="386"/>
    </location>
</feature>
<dbReference type="STRING" id="990316.MCON_1817"/>
<organism evidence="10 11">
    <name type="scientific">Methanothrix soehngenii (strain ATCC 5969 / DSM 3671 / JCM 10134 / NBRC 103675 / OCM 69 / GP-6)</name>
    <name type="common">Methanosaeta concilii</name>
    <dbReference type="NCBI Taxonomy" id="990316"/>
    <lineage>
        <taxon>Archaea</taxon>
        <taxon>Methanobacteriati</taxon>
        <taxon>Methanobacteriota</taxon>
        <taxon>Stenosarchaea group</taxon>
        <taxon>Methanomicrobia</taxon>
        <taxon>Methanotrichales</taxon>
        <taxon>Methanotrichaceae</taxon>
        <taxon>Methanothrix</taxon>
    </lineage>
</organism>
<dbReference type="EMBL" id="CP002565">
    <property type="protein sequence ID" value="AEB68415.1"/>
    <property type="molecule type" value="Genomic_DNA"/>
</dbReference>
<evidence type="ECO:0000256" key="1">
    <source>
        <dbReference type="ARBA" id="ARBA00004651"/>
    </source>
</evidence>
<evidence type="ECO:0000313" key="11">
    <source>
        <dbReference type="Proteomes" id="UP000007807"/>
    </source>
</evidence>
<dbReference type="GO" id="GO:0016763">
    <property type="term" value="F:pentosyltransferase activity"/>
    <property type="evidence" value="ECO:0007669"/>
    <property type="project" value="TreeGrafter"/>
</dbReference>
<sequence>MDKVWLAVCAIFLLCLSFRTMDLGTGLTTDEILWIDRAPSFIEAILSHQWDQTYKVPHPGVVTMWLSGISIKIFDGSGFPEKLSFARAPTVMVTSLSIILIFYFIRVLFNTKIALLSATLISLDPFLLAHSRLIHLDAMLTTFMLLCLLSLMSFLKKPRKEFLIMTGIFLGLAILTKMPAIFLLAFMPFVVFFLSNDTMAKSFNYVIFIIILAAMTFFLFWPAMWVSPIDTLMKMAFDQQSGLDIVVKNPHGSGFFLGRIDDGSHGPLFYPVSFLMMETPITLLFLPIFLVMFIKKLFKNGLDYVNKNLIVLCLYIILFAAQMILSLKAFPRYILPVFPVVDIIVAIGMYCFFRVHINKKSVFYLLMSGIILVHLVLIIPISPYFLSYTNPVIFGGPSNAPNMILMGWGEGNDLAANYLNQKPDAQNLTVAVDYYGFDQYFIGKTTSLNESVDFIGGVDYIVFYISALQRNWSMAAWDYYKTKEPEMAIELNGIDYCYIYKTSKQ</sequence>
<dbReference type="PANTHER" id="PTHR33908:SF11">
    <property type="entry name" value="MEMBRANE PROTEIN"/>
    <property type="match status" value="1"/>
</dbReference>
<dbReference type="InterPro" id="IPR050297">
    <property type="entry name" value="LipidA_mod_glycosyltrf_83"/>
</dbReference>
<feature type="domain" description="Glycosyltransferase RgtA/B/C/D-like" evidence="9">
    <location>
        <begin position="59"/>
        <end position="221"/>
    </location>
</feature>
<dbReference type="Pfam" id="PF13231">
    <property type="entry name" value="PMT_2"/>
    <property type="match status" value="1"/>
</dbReference>
<evidence type="ECO:0000256" key="6">
    <source>
        <dbReference type="ARBA" id="ARBA00022989"/>
    </source>
</evidence>
<accession>F4BVI1</accession>
<keyword evidence="2" id="KW-1003">Cell membrane</keyword>